<keyword evidence="3" id="KW-1185">Reference proteome</keyword>
<dbReference type="EMBL" id="HG934468">
    <property type="protein sequence ID" value="CDN30124.1"/>
    <property type="molecule type" value="Genomic_DNA"/>
</dbReference>
<organism evidence="2 3">
    <name type="scientific">Mucinivorans hirudinis</name>
    <dbReference type="NCBI Taxonomy" id="1433126"/>
    <lineage>
        <taxon>Bacteria</taxon>
        <taxon>Pseudomonadati</taxon>
        <taxon>Bacteroidota</taxon>
        <taxon>Bacteroidia</taxon>
        <taxon>Bacteroidales</taxon>
        <taxon>Rikenellaceae</taxon>
        <taxon>Mucinivorans</taxon>
    </lineage>
</organism>
<proteinExistence type="predicted"/>
<dbReference type="eggNOG" id="COG3093">
    <property type="taxonomic scope" value="Bacteria"/>
</dbReference>
<dbReference type="AlphaFoldDB" id="A0A060R9M0"/>
<dbReference type="Pfam" id="PF12844">
    <property type="entry name" value="HTH_19"/>
    <property type="match status" value="1"/>
</dbReference>
<dbReference type="SUPFAM" id="SSF47413">
    <property type="entry name" value="lambda repressor-like DNA-binding domains"/>
    <property type="match status" value="1"/>
</dbReference>
<accession>A0A060R9M0</accession>
<evidence type="ECO:0000313" key="2">
    <source>
        <dbReference type="EMBL" id="CDN30124.1"/>
    </source>
</evidence>
<dbReference type="KEGG" id="rbc:BN938_0017"/>
<dbReference type="PROSITE" id="PS50943">
    <property type="entry name" value="HTH_CROC1"/>
    <property type="match status" value="1"/>
</dbReference>
<evidence type="ECO:0000259" key="1">
    <source>
        <dbReference type="PROSITE" id="PS50943"/>
    </source>
</evidence>
<dbReference type="InterPro" id="IPR001387">
    <property type="entry name" value="Cro/C1-type_HTH"/>
</dbReference>
<dbReference type="STRING" id="1433126.BN938_0017"/>
<dbReference type="Gene3D" id="1.10.260.40">
    <property type="entry name" value="lambda repressor-like DNA-binding domains"/>
    <property type="match status" value="1"/>
</dbReference>
<feature type="domain" description="HTH cro/C1-type" evidence="1">
    <location>
        <begin position="2"/>
        <end position="52"/>
    </location>
</feature>
<name>A0A060R9M0_9BACT</name>
<sequence>MKLKGLTAMKFAEMLDVQPSNISHILSGRNKPSYDFIVKLLERFTDVNPQWLLLGIGDIYTCNNNAKSTGFTNVNTVDPLLDFTSSDEKFDANTDITSTPQRCDYDCLPASVAGSTSKDVVKIIFIYSDKSFEVFDNH</sequence>
<reference evidence="2 3" key="1">
    <citation type="journal article" date="2015" name="Genome Announc.">
        <title>Complete Genome Sequence of the Novel Leech Symbiont Mucinivorans hirudinis M3T.</title>
        <authorList>
            <person name="Nelson M.C."/>
            <person name="Bomar L."/>
            <person name="Graf J."/>
        </authorList>
    </citation>
    <scope>NUCLEOTIDE SEQUENCE [LARGE SCALE GENOMIC DNA]</scope>
    <source>
        <strain evidence="3">M3</strain>
    </source>
</reference>
<dbReference type="GO" id="GO:0003677">
    <property type="term" value="F:DNA binding"/>
    <property type="evidence" value="ECO:0007669"/>
    <property type="project" value="InterPro"/>
</dbReference>
<dbReference type="HOGENOM" id="CLU_105312_0_0_10"/>
<dbReference type="InterPro" id="IPR010982">
    <property type="entry name" value="Lambda_DNA-bd_dom_sf"/>
</dbReference>
<evidence type="ECO:0000313" key="3">
    <source>
        <dbReference type="Proteomes" id="UP000027616"/>
    </source>
</evidence>
<gene>
    <name evidence="2" type="ORF">BN938_0017</name>
</gene>
<dbReference type="Proteomes" id="UP000027616">
    <property type="component" value="Chromosome I"/>
</dbReference>
<dbReference type="CDD" id="cd00093">
    <property type="entry name" value="HTH_XRE"/>
    <property type="match status" value="1"/>
</dbReference>
<protein>
    <recommendedName>
        <fullName evidence="1">HTH cro/C1-type domain-containing protein</fullName>
    </recommendedName>
</protein>